<reference evidence="1" key="1">
    <citation type="submission" date="2018-05" db="EMBL/GenBank/DDBJ databases">
        <authorList>
            <person name="Lanie J.A."/>
            <person name="Ng W.-L."/>
            <person name="Kazmierczak K.M."/>
            <person name="Andrzejewski T.M."/>
            <person name="Davidsen T.M."/>
            <person name="Wayne K.J."/>
            <person name="Tettelin H."/>
            <person name="Glass J.I."/>
            <person name="Rusch D."/>
            <person name="Podicherti R."/>
            <person name="Tsui H.-C.T."/>
            <person name="Winkler M.E."/>
        </authorList>
    </citation>
    <scope>NUCLEOTIDE SEQUENCE</scope>
</reference>
<dbReference type="EMBL" id="UINC01203715">
    <property type="protein sequence ID" value="SVE24099.1"/>
    <property type="molecule type" value="Genomic_DNA"/>
</dbReference>
<sequence length="153" mass="17496">MNVSYAAQECFDVAESIKTMDDKKALSKVKTQLRLHLQELKKSDSSYEGQFDIACLIGLYMGRGNPSSDEALSRFQRIDGWVERAFGEKARDRLNDIWRYKMSDDLMGDEREDGYGNSEWVIVALARNAQGANKKSTYKSPSYPIDAIKDHIW</sequence>
<organism evidence="1">
    <name type="scientific">marine metagenome</name>
    <dbReference type="NCBI Taxonomy" id="408172"/>
    <lineage>
        <taxon>unclassified sequences</taxon>
        <taxon>metagenomes</taxon>
        <taxon>ecological metagenomes</taxon>
    </lineage>
</organism>
<name>A0A383BW50_9ZZZZ</name>
<evidence type="ECO:0000313" key="1">
    <source>
        <dbReference type="EMBL" id="SVE24099.1"/>
    </source>
</evidence>
<accession>A0A383BW50</accession>
<feature type="non-terminal residue" evidence="1">
    <location>
        <position position="153"/>
    </location>
</feature>
<protein>
    <submittedName>
        <fullName evidence="1">Uncharacterized protein</fullName>
    </submittedName>
</protein>
<dbReference type="AlphaFoldDB" id="A0A383BW50"/>
<gene>
    <name evidence="1" type="ORF">METZ01_LOCUS476953</name>
</gene>
<proteinExistence type="predicted"/>